<dbReference type="Gene3D" id="3.30.720.120">
    <property type="match status" value="1"/>
</dbReference>
<protein>
    <submittedName>
        <fullName evidence="2">Lactoylglutathione lyase-like lyase</fullName>
    </submittedName>
</protein>
<dbReference type="Gene3D" id="3.30.720.110">
    <property type="match status" value="1"/>
</dbReference>
<evidence type="ECO:0000313" key="3">
    <source>
        <dbReference type="Proteomes" id="UP000018004"/>
    </source>
</evidence>
<dbReference type="PATRIC" id="fig|1341181.4.peg.1790"/>
<keyword evidence="3" id="KW-1185">Reference proteome</keyword>
<dbReference type="RefSeq" id="WP_023579439.1">
    <property type="nucleotide sequence ID" value="NZ_AVGG01000007.1"/>
</dbReference>
<proteinExistence type="predicted"/>
<sequence>MKQILSSEFIVYVHNQEVSSRFYETIFRTKPSLEVPGMTEFTLSGNLKIGLMPNAGIAKILTDKTPHPEKGNGIPRCELYFHIEDIQFEFENAVKAGAKIISEIKDRDWGDRVCYFSDPDGHIIAFAEKIK</sequence>
<dbReference type="InterPro" id="IPR025870">
    <property type="entry name" value="Glyoxalase-like_dom"/>
</dbReference>
<reference evidence="2 3" key="1">
    <citation type="submission" date="2013-08" db="EMBL/GenBank/DDBJ databases">
        <title>Flavobacterium limnosediminis JC2902 genome sequencing.</title>
        <authorList>
            <person name="Lee K."/>
            <person name="Yi H."/>
            <person name="Park S."/>
            <person name="Chun J."/>
        </authorList>
    </citation>
    <scope>NUCLEOTIDE SEQUENCE [LARGE SCALE GENOMIC DNA]</scope>
    <source>
        <strain evidence="2 3">JC2902</strain>
    </source>
</reference>
<dbReference type="SUPFAM" id="SSF54593">
    <property type="entry name" value="Glyoxalase/Bleomycin resistance protein/Dihydroxybiphenyl dioxygenase"/>
    <property type="match status" value="1"/>
</dbReference>
<dbReference type="InterPro" id="IPR037523">
    <property type="entry name" value="VOC_core"/>
</dbReference>
<dbReference type="STRING" id="1341181.FLJC2902T_18190"/>
<dbReference type="OrthoDB" id="9788468at2"/>
<dbReference type="InterPro" id="IPR029068">
    <property type="entry name" value="Glyas_Bleomycin-R_OHBP_Dase"/>
</dbReference>
<dbReference type="GO" id="GO:0016829">
    <property type="term" value="F:lyase activity"/>
    <property type="evidence" value="ECO:0007669"/>
    <property type="project" value="UniProtKB-KW"/>
</dbReference>
<dbReference type="Proteomes" id="UP000018004">
    <property type="component" value="Unassembled WGS sequence"/>
</dbReference>
<name>V6SPA5_9FLAO</name>
<accession>V6SPA5</accession>
<gene>
    <name evidence="2" type="ORF">FLJC2902T_18190</name>
</gene>
<feature type="domain" description="VOC" evidence="1">
    <location>
        <begin position="3"/>
        <end position="129"/>
    </location>
</feature>
<keyword evidence="2" id="KW-0456">Lyase</keyword>
<organism evidence="2 3">
    <name type="scientific">Flavobacterium limnosediminis JC2902</name>
    <dbReference type="NCBI Taxonomy" id="1341181"/>
    <lineage>
        <taxon>Bacteria</taxon>
        <taxon>Pseudomonadati</taxon>
        <taxon>Bacteroidota</taxon>
        <taxon>Flavobacteriia</taxon>
        <taxon>Flavobacteriales</taxon>
        <taxon>Flavobacteriaceae</taxon>
        <taxon>Flavobacterium</taxon>
    </lineage>
</organism>
<evidence type="ECO:0000313" key="2">
    <source>
        <dbReference type="EMBL" id="ESU28456.1"/>
    </source>
</evidence>
<dbReference type="EMBL" id="AVGG01000007">
    <property type="protein sequence ID" value="ESU28456.1"/>
    <property type="molecule type" value="Genomic_DNA"/>
</dbReference>
<dbReference type="PROSITE" id="PS51819">
    <property type="entry name" value="VOC"/>
    <property type="match status" value="1"/>
</dbReference>
<comment type="caution">
    <text evidence="2">The sequence shown here is derived from an EMBL/GenBank/DDBJ whole genome shotgun (WGS) entry which is preliminary data.</text>
</comment>
<dbReference type="Pfam" id="PF12681">
    <property type="entry name" value="Glyoxalase_2"/>
    <property type="match status" value="1"/>
</dbReference>
<dbReference type="eggNOG" id="COG0346">
    <property type="taxonomic scope" value="Bacteria"/>
</dbReference>
<dbReference type="AlphaFoldDB" id="V6SPA5"/>
<evidence type="ECO:0000259" key="1">
    <source>
        <dbReference type="PROSITE" id="PS51819"/>
    </source>
</evidence>